<dbReference type="RefSeq" id="WP_066697783.1">
    <property type="nucleotide sequence ID" value="NZ_AP018664.1"/>
</dbReference>
<evidence type="ECO:0000313" key="2">
    <source>
        <dbReference type="Proteomes" id="UP000279959"/>
    </source>
</evidence>
<dbReference type="Proteomes" id="UP000279959">
    <property type="component" value="Chromosome"/>
</dbReference>
<accession>A0A494W1D4</accession>
<dbReference type="EMBL" id="AP018664">
    <property type="protein sequence ID" value="BBD97008.1"/>
    <property type="molecule type" value="Genomic_DNA"/>
</dbReference>
<dbReference type="AlphaFoldDB" id="A0A494W1D4"/>
<sequence length="163" mass="17946">MFLDGDTCFVAPAAKCRAPQISAEFTGLFNALERQVIALGQHDDRFSIMPREGWFWTVSSLFTKPAPGLANARLEALRRLVVSLRFAPAEAMGETLAKAAEAGLSPEQISAIIVLMDAARPDRYRWVPAWIRGAGTSSRVRKTLAAELCDSCRRLPEADNIRL</sequence>
<organism evidence="1 2">
    <name type="scientific">Sphingobium amiense</name>
    <dbReference type="NCBI Taxonomy" id="135719"/>
    <lineage>
        <taxon>Bacteria</taxon>
        <taxon>Pseudomonadati</taxon>
        <taxon>Pseudomonadota</taxon>
        <taxon>Alphaproteobacteria</taxon>
        <taxon>Sphingomonadales</taxon>
        <taxon>Sphingomonadaceae</taxon>
        <taxon>Sphingobium</taxon>
    </lineage>
</organism>
<reference evidence="1 2" key="1">
    <citation type="submission" date="2018-05" db="EMBL/GenBank/DDBJ databases">
        <title>Complete Genome Sequence of the Nonylphenol-Degrading Bacterium Sphingobium amiense DSM 16289T.</title>
        <authorList>
            <person name="Ootsuka M."/>
            <person name="Nishizawa T."/>
            <person name="Ohta H."/>
        </authorList>
    </citation>
    <scope>NUCLEOTIDE SEQUENCE [LARGE SCALE GENOMIC DNA]</scope>
    <source>
        <strain evidence="1 2">DSM 16289</strain>
    </source>
</reference>
<name>A0A494W1D4_9SPHN</name>
<dbReference type="KEGG" id="sami:SAMIE_1005090"/>
<proteinExistence type="predicted"/>
<protein>
    <submittedName>
        <fullName evidence="1">Uncharacterized protein</fullName>
    </submittedName>
</protein>
<gene>
    <name evidence="1" type="ORF">SAMIE_1005090</name>
</gene>
<evidence type="ECO:0000313" key="1">
    <source>
        <dbReference type="EMBL" id="BBD97008.1"/>
    </source>
</evidence>
<keyword evidence="2" id="KW-1185">Reference proteome</keyword>